<dbReference type="InterPro" id="IPR018745">
    <property type="entry name" value="MpsC"/>
</dbReference>
<accession>A0A1B1RX27</accession>
<sequence length="127" mass="14279">MSRQIHEFNDIIRKLRKNLFGKGPERIHTVFVNNMAIATLYGNLSPSEQFIARTPEGREMVHAARTRMIQTVYASAAPEGMEELVGAKFVHLFSDIKVEDDIAVSVFLFDQVIDQQSMGGGKPDEAR</sequence>
<dbReference type="AlphaFoldDB" id="A0A1B1RX27"/>
<dbReference type="EMBL" id="CP016540">
    <property type="protein sequence ID" value="ANU25491.1"/>
    <property type="molecule type" value="Genomic_DNA"/>
</dbReference>
<protein>
    <recommendedName>
        <fullName evidence="1">Na+-translocating membrane potential-generating system MpsC domain-containing protein</fullName>
    </recommendedName>
</protein>
<dbReference type="STRING" id="1302659.I858_000160"/>
<dbReference type="Pfam" id="PF10057">
    <property type="entry name" value="MpsC"/>
    <property type="match status" value="1"/>
</dbReference>
<dbReference type="RefSeq" id="WP_065524083.1">
    <property type="nucleotide sequence ID" value="NZ_CP016540.2"/>
</dbReference>
<dbReference type="KEGG" id="pll:I858_000160"/>
<proteinExistence type="predicted"/>
<evidence type="ECO:0000259" key="1">
    <source>
        <dbReference type="Pfam" id="PF10057"/>
    </source>
</evidence>
<dbReference type="Proteomes" id="UP000053354">
    <property type="component" value="Chromosome"/>
</dbReference>
<reference evidence="2" key="1">
    <citation type="submission" date="2016-10" db="EMBL/GenBank/DDBJ databases">
        <authorList>
            <person name="See-Too W.S."/>
        </authorList>
    </citation>
    <scope>NUCLEOTIDE SEQUENCE</scope>
    <source>
        <strain evidence="2">L10.15</strain>
    </source>
</reference>
<organism evidence="2 3">
    <name type="scientific">Planococcus versutus</name>
    <dbReference type="NCBI Taxonomy" id="1302659"/>
    <lineage>
        <taxon>Bacteria</taxon>
        <taxon>Bacillati</taxon>
        <taxon>Bacillota</taxon>
        <taxon>Bacilli</taxon>
        <taxon>Bacillales</taxon>
        <taxon>Caryophanaceae</taxon>
        <taxon>Planococcus</taxon>
    </lineage>
</organism>
<gene>
    <name evidence="2" type="ORF">I858_000160</name>
</gene>
<dbReference type="OrthoDB" id="2375124at2"/>
<feature type="domain" description="Na+-translocating membrane potential-generating system MpsC" evidence="1">
    <location>
        <begin position="6"/>
        <end position="111"/>
    </location>
</feature>
<name>A0A1B1RX27_9BACL</name>
<evidence type="ECO:0000313" key="3">
    <source>
        <dbReference type="Proteomes" id="UP000053354"/>
    </source>
</evidence>
<evidence type="ECO:0000313" key="2">
    <source>
        <dbReference type="EMBL" id="ANU25491.1"/>
    </source>
</evidence>
<keyword evidence="3" id="KW-1185">Reference proteome</keyword>